<dbReference type="Proteomes" id="UP001303647">
    <property type="component" value="Unassembled WGS sequence"/>
</dbReference>
<evidence type="ECO:0000313" key="11">
    <source>
        <dbReference type="EMBL" id="KAK4246560.1"/>
    </source>
</evidence>
<name>A0AAN7HMF0_9PEZI</name>
<evidence type="ECO:0000256" key="9">
    <source>
        <dbReference type="ARBA" id="ARBA00034075"/>
    </source>
</evidence>
<dbReference type="GO" id="GO:0046872">
    <property type="term" value="F:metal ion binding"/>
    <property type="evidence" value="ECO:0007669"/>
    <property type="project" value="UniProtKB-KW"/>
</dbReference>
<evidence type="ECO:0000256" key="1">
    <source>
        <dbReference type="ARBA" id="ARBA00006249"/>
    </source>
</evidence>
<dbReference type="InterPro" id="IPR029058">
    <property type="entry name" value="AB_hydrolase_fold"/>
</dbReference>
<feature type="signal peptide" evidence="10">
    <location>
        <begin position="1"/>
        <end position="19"/>
    </location>
</feature>
<keyword evidence="3" id="KW-0119">Carbohydrate metabolism</keyword>
<evidence type="ECO:0000256" key="2">
    <source>
        <dbReference type="ARBA" id="ARBA00022487"/>
    </source>
</evidence>
<evidence type="ECO:0000313" key="12">
    <source>
        <dbReference type="Proteomes" id="UP001303647"/>
    </source>
</evidence>
<dbReference type="EC" id="3.1.1.-" evidence="10"/>
<evidence type="ECO:0000256" key="3">
    <source>
        <dbReference type="ARBA" id="ARBA00022651"/>
    </source>
</evidence>
<evidence type="ECO:0000256" key="4">
    <source>
        <dbReference type="ARBA" id="ARBA00022723"/>
    </source>
</evidence>
<dbReference type="InterPro" id="IPR011118">
    <property type="entry name" value="Tannase/feruloyl_esterase"/>
</dbReference>
<keyword evidence="5 10" id="KW-0732">Signal</keyword>
<sequence length="528" mass="57272">MRSTLYAVLWCALVAAAQCSFQKKCSKLARELQVKNATVWFSEFVAAGTNLSFPDTDPSCGQASLVVNVDFCRVAVYVATSSRSGISMEAWLPSDWTGRFLSTGNGGLNGCLSYDDMAYAVELGFSTVGANNGHNGTSGAPFLNNPDVVEDFAWRSVHTNTVVGKQISQAFYHRKHKKSYYLGCSTGGRQGFKSAQSFPEDFDGIVAGAPALDFNNLNSWSGHFYGLTGPVGSPTYLTPEQWNAVHADILAQCDGLDGYVDGILEDPEICQYRPENLICPPGASDTSANSSTCITGTQAGTVRAMFSDLHGSGGALVYPRMQPGSELLGTPYIYYAGTPFSYSADWFRYAVYNDPEWDPATLGPDDYAFSDALNPSDIRTFSGDLSAFRSRGAKILHYHGQMDQIITSAISPRYYDLVARTMGLPSSALDDFYRFFRISGMGHCTGGPGAASIGQGRAAAASLDPDQNVLTALVRWVEKDEAPDTILGTAFSGDGEVVFRRRHCRYPLRNRYTGEGDPQDPDSWECIL</sequence>
<proteinExistence type="inferred from homology"/>
<reference evidence="11" key="1">
    <citation type="journal article" date="2023" name="Mol. Phylogenet. Evol.">
        <title>Genome-scale phylogeny and comparative genomics of the fungal order Sordariales.</title>
        <authorList>
            <person name="Hensen N."/>
            <person name="Bonometti L."/>
            <person name="Westerberg I."/>
            <person name="Brannstrom I.O."/>
            <person name="Guillou S."/>
            <person name="Cros-Aarteil S."/>
            <person name="Calhoun S."/>
            <person name="Haridas S."/>
            <person name="Kuo A."/>
            <person name="Mondo S."/>
            <person name="Pangilinan J."/>
            <person name="Riley R."/>
            <person name="LaButti K."/>
            <person name="Andreopoulos B."/>
            <person name="Lipzen A."/>
            <person name="Chen C."/>
            <person name="Yan M."/>
            <person name="Daum C."/>
            <person name="Ng V."/>
            <person name="Clum A."/>
            <person name="Steindorff A."/>
            <person name="Ohm R.A."/>
            <person name="Martin F."/>
            <person name="Silar P."/>
            <person name="Natvig D.O."/>
            <person name="Lalanne C."/>
            <person name="Gautier V."/>
            <person name="Ament-Velasquez S.L."/>
            <person name="Kruys A."/>
            <person name="Hutchinson M.I."/>
            <person name="Powell A.J."/>
            <person name="Barry K."/>
            <person name="Miller A.N."/>
            <person name="Grigoriev I.V."/>
            <person name="Debuchy R."/>
            <person name="Gladieux P."/>
            <person name="Hiltunen Thoren M."/>
            <person name="Johannesson H."/>
        </authorList>
    </citation>
    <scope>NUCLEOTIDE SEQUENCE</scope>
    <source>
        <strain evidence="11">CBS 359.72</strain>
    </source>
</reference>
<dbReference type="EMBL" id="MU857671">
    <property type="protein sequence ID" value="KAK4246560.1"/>
    <property type="molecule type" value="Genomic_DNA"/>
</dbReference>
<dbReference type="Pfam" id="PF07519">
    <property type="entry name" value="Tannase"/>
    <property type="match status" value="2"/>
</dbReference>
<comment type="similarity">
    <text evidence="1 10">Belongs to the tannase family.</text>
</comment>
<keyword evidence="3" id="KW-0624">Polysaccharide degradation</keyword>
<organism evidence="11 12">
    <name type="scientific">Corynascus novoguineensis</name>
    <dbReference type="NCBI Taxonomy" id="1126955"/>
    <lineage>
        <taxon>Eukaryota</taxon>
        <taxon>Fungi</taxon>
        <taxon>Dikarya</taxon>
        <taxon>Ascomycota</taxon>
        <taxon>Pezizomycotina</taxon>
        <taxon>Sordariomycetes</taxon>
        <taxon>Sordariomycetidae</taxon>
        <taxon>Sordariales</taxon>
        <taxon>Chaetomiaceae</taxon>
        <taxon>Corynascus</taxon>
    </lineage>
</organism>
<dbReference type="Gene3D" id="3.40.50.1820">
    <property type="entry name" value="alpha/beta hydrolase"/>
    <property type="match status" value="1"/>
</dbReference>
<gene>
    <name evidence="11" type="ORF">C7999DRAFT_32991</name>
</gene>
<evidence type="ECO:0000256" key="5">
    <source>
        <dbReference type="ARBA" id="ARBA00022729"/>
    </source>
</evidence>
<dbReference type="PANTHER" id="PTHR33938:SF15">
    <property type="entry name" value="FERULOYL ESTERASE B-RELATED"/>
    <property type="match status" value="1"/>
</dbReference>
<dbReference type="GO" id="GO:0045493">
    <property type="term" value="P:xylan catabolic process"/>
    <property type="evidence" value="ECO:0007669"/>
    <property type="project" value="UniProtKB-KW"/>
</dbReference>
<keyword evidence="6 10" id="KW-0378">Hydrolase</keyword>
<reference evidence="11" key="2">
    <citation type="submission" date="2023-05" db="EMBL/GenBank/DDBJ databases">
        <authorList>
            <consortium name="Lawrence Berkeley National Laboratory"/>
            <person name="Steindorff A."/>
            <person name="Hensen N."/>
            <person name="Bonometti L."/>
            <person name="Westerberg I."/>
            <person name="Brannstrom I.O."/>
            <person name="Guillou S."/>
            <person name="Cros-Aarteil S."/>
            <person name="Calhoun S."/>
            <person name="Haridas S."/>
            <person name="Kuo A."/>
            <person name="Mondo S."/>
            <person name="Pangilinan J."/>
            <person name="Riley R."/>
            <person name="Labutti K."/>
            <person name="Andreopoulos B."/>
            <person name="Lipzen A."/>
            <person name="Chen C."/>
            <person name="Yanf M."/>
            <person name="Daum C."/>
            <person name="Ng V."/>
            <person name="Clum A."/>
            <person name="Ohm R."/>
            <person name="Martin F."/>
            <person name="Silar P."/>
            <person name="Natvig D."/>
            <person name="Lalanne C."/>
            <person name="Gautier V."/>
            <person name="Ament-Velasquez S.L."/>
            <person name="Kruys A."/>
            <person name="Hutchinson M.I."/>
            <person name="Powell A.J."/>
            <person name="Barry K."/>
            <person name="Miller A.N."/>
            <person name="Grigoriev I.V."/>
            <person name="Debuchy R."/>
            <person name="Gladieux P."/>
            <person name="Thoren M.H."/>
            <person name="Johannesson H."/>
        </authorList>
    </citation>
    <scope>NUCLEOTIDE SEQUENCE</scope>
    <source>
        <strain evidence="11">CBS 359.72</strain>
    </source>
</reference>
<accession>A0AAN7HMF0</accession>
<keyword evidence="2" id="KW-0719">Serine esterase</keyword>
<keyword evidence="8" id="KW-1015">Disulfide bond</keyword>
<protein>
    <recommendedName>
        <fullName evidence="10">Carboxylic ester hydrolase</fullName>
        <ecNumber evidence="10">3.1.1.-</ecNumber>
    </recommendedName>
</protein>
<dbReference type="AlphaFoldDB" id="A0AAN7HMF0"/>
<dbReference type="GO" id="GO:0030600">
    <property type="term" value="F:feruloyl esterase activity"/>
    <property type="evidence" value="ECO:0007669"/>
    <property type="project" value="UniProtKB-EC"/>
</dbReference>
<evidence type="ECO:0000256" key="7">
    <source>
        <dbReference type="ARBA" id="ARBA00022837"/>
    </source>
</evidence>
<keyword evidence="3" id="KW-0858">Xylan degradation</keyword>
<keyword evidence="4" id="KW-0479">Metal-binding</keyword>
<keyword evidence="12" id="KW-1185">Reference proteome</keyword>
<dbReference type="PANTHER" id="PTHR33938">
    <property type="entry name" value="FERULOYL ESTERASE B-RELATED"/>
    <property type="match status" value="1"/>
</dbReference>
<evidence type="ECO:0000256" key="10">
    <source>
        <dbReference type="RuleBase" id="RU361238"/>
    </source>
</evidence>
<evidence type="ECO:0000256" key="6">
    <source>
        <dbReference type="ARBA" id="ARBA00022801"/>
    </source>
</evidence>
<comment type="caution">
    <text evidence="11">The sequence shown here is derived from an EMBL/GenBank/DDBJ whole genome shotgun (WGS) entry which is preliminary data.</text>
</comment>
<feature type="chain" id="PRO_5042669545" description="Carboxylic ester hydrolase" evidence="10">
    <location>
        <begin position="20"/>
        <end position="528"/>
    </location>
</feature>
<dbReference type="SUPFAM" id="SSF53474">
    <property type="entry name" value="alpha/beta-Hydrolases"/>
    <property type="match status" value="1"/>
</dbReference>
<keyword evidence="7" id="KW-0106">Calcium</keyword>
<comment type="catalytic activity">
    <reaction evidence="9">
        <text>feruloyl-polysaccharide + H2O = ferulate + polysaccharide.</text>
        <dbReference type="EC" id="3.1.1.73"/>
    </reaction>
</comment>
<evidence type="ECO:0000256" key="8">
    <source>
        <dbReference type="ARBA" id="ARBA00023157"/>
    </source>
</evidence>